<feature type="transmembrane region" description="Helical" evidence="1">
    <location>
        <begin position="523"/>
        <end position="545"/>
    </location>
</feature>
<dbReference type="InterPro" id="IPR052728">
    <property type="entry name" value="O2_lipid_transport_reg"/>
</dbReference>
<proteinExistence type="predicted"/>
<evidence type="ECO:0000259" key="2">
    <source>
        <dbReference type="SMART" id="SM00703"/>
    </source>
</evidence>
<dbReference type="InterPro" id="IPR002656">
    <property type="entry name" value="Acyl_transf_3_dom"/>
</dbReference>
<accession>A0A210QXY4</accession>
<keyword evidence="1" id="KW-0812">Transmembrane</keyword>
<sequence length="924" mass="102800">MEAFGATELRSYHAANMFEVVPTTAIVATIMKKTMALVSILLVLFCAAEVHGGQSTNAPPLTSHELLDFLQQALKLFPDAITLEDLLNTMSLAPTMDEKSLTTIFQGANIDMSDPSQISNVLIVLKGLYSLTSWGYSKLPNGNINDLYNMLSKMDEQSLKLLLRDLNIDQLNSSQYGDALTFLQALQDSVGDGGENVKPPTGDIADLLKMLSTLDEQSLKLLLQGFNIDGGALSFLTGALSGGSLNSMDFSTLSPGCSAALDVLVVEVKEQKTWALKMIDAWGKPPSGILTGNTHMRGSFDQCLAVQPEIEKGTPFATTFCVAGNMEPLLGMSIGMCVPRICTDSDVYNLTNAMVAFIPLNEPPNINHLQCQREIEYDTPAIAAICVCCFFLAMISVATMFDMCIVSPEIERTAKPVVEVQDDASKTKNGFSHISTAEVGNIPQHLDVERNTKNGHIQTNGISPGSVYKLHDNTVHPNNEMSQKYSGMCAKLVLSFSAWTNVRRLLRADQAGTGLGSIHGIRFFSVTWILLGHTFLFAVRSSFVVNRVSFFDELLHRRSFTMVNNAYLSVDSFFAISGVLVSYLFMKEMKREKGRINWFMFYFHRFLRLTPTYMIVLMLNAALFHYVSDIPYRVPKPVDGQFCETKWWTNLLYVNNIFKNGEACLDWTWYLANDMQFYVVSPLLLVPLYFWKKIGGAICAICLLGVTAASAGISVYYKLPAVAYSNSKSSYFRWEEYMDNYYTKPYCRMGPYIVGIVTGFILYRTGGKYKIKMPLNLFIWVCMASLACIVTFGIYEESIGNAMSVEIAALYNAVHRTLWGVCVCWVVFACVTGNGGYVNTLLSWSPFVPLGRLSYCVYLVHPLVINAYYMSRRQGVYGTDAEVIYIFLGNLIMSYMVAIVLCLAVESPLMALEKTILRKDKKTN</sequence>
<dbReference type="PANTHER" id="PTHR11161:SF69">
    <property type="entry name" value="NOSE RESISTANT TO FLUOXETINE PROTEIN 6-LIKE PROTEIN"/>
    <property type="match status" value="1"/>
</dbReference>
<dbReference type="GO" id="GO:0016747">
    <property type="term" value="F:acyltransferase activity, transferring groups other than amino-acyl groups"/>
    <property type="evidence" value="ECO:0007669"/>
    <property type="project" value="InterPro"/>
</dbReference>
<feature type="transmembrane region" description="Helical" evidence="1">
    <location>
        <begin position="606"/>
        <end position="627"/>
    </location>
</feature>
<evidence type="ECO:0000313" key="4">
    <source>
        <dbReference type="Proteomes" id="UP000242188"/>
    </source>
</evidence>
<feature type="transmembrane region" description="Helical" evidence="1">
    <location>
        <begin position="565"/>
        <end position="585"/>
    </location>
</feature>
<keyword evidence="4" id="KW-1185">Reference proteome</keyword>
<dbReference type="SMART" id="SM00703">
    <property type="entry name" value="NRF"/>
    <property type="match status" value="1"/>
</dbReference>
<evidence type="ECO:0000256" key="1">
    <source>
        <dbReference type="SAM" id="Phobius"/>
    </source>
</evidence>
<keyword evidence="1" id="KW-0472">Membrane</keyword>
<dbReference type="Proteomes" id="UP000242188">
    <property type="component" value="Unassembled WGS sequence"/>
</dbReference>
<feature type="transmembrane region" description="Helical" evidence="1">
    <location>
        <begin position="381"/>
        <end position="405"/>
    </location>
</feature>
<gene>
    <name evidence="3" type="ORF">KP79_PYT21742</name>
</gene>
<dbReference type="EMBL" id="NEDP02001299">
    <property type="protein sequence ID" value="OWF53619.1"/>
    <property type="molecule type" value="Genomic_DNA"/>
</dbReference>
<feature type="domain" description="Nose resistant-to-fluoxetine protein N-terminal" evidence="2">
    <location>
        <begin position="254"/>
        <end position="373"/>
    </location>
</feature>
<protein>
    <submittedName>
        <fullName evidence="3">Nose resistant to fluoxetine protein 6</fullName>
    </submittedName>
</protein>
<name>A0A210QXY4_MIZYE</name>
<reference evidence="3 4" key="1">
    <citation type="journal article" date="2017" name="Nat. Ecol. Evol.">
        <title>Scallop genome provides insights into evolution of bilaterian karyotype and development.</title>
        <authorList>
            <person name="Wang S."/>
            <person name="Zhang J."/>
            <person name="Jiao W."/>
            <person name="Li J."/>
            <person name="Xun X."/>
            <person name="Sun Y."/>
            <person name="Guo X."/>
            <person name="Huan P."/>
            <person name="Dong B."/>
            <person name="Zhang L."/>
            <person name="Hu X."/>
            <person name="Sun X."/>
            <person name="Wang J."/>
            <person name="Zhao C."/>
            <person name="Wang Y."/>
            <person name="Wang D."/>
            <person name="Huang X."/>
            <person name="Wang R."/>
            <person name="Lv J."/>
            <person name="Li Y."/>
            <person name="Zhang Z."/>
            <person name="Liu B."/>
            <person name="Lu W."/>
            <person name="Hui Y."/>
            <person name="Liang J."/>
            <person name="Zhou Z."/>
            <person name="Hou R."/>
            <person name="Li X."/>
            <person name="Liu Y."/>
            <person name="Li H."/>
            <person name="Ning X."/>
            <person name="Lin Y."/>
            <person name="Zhao L."/>
            <person name="Xing Q."/>
            <person name="Dou J."/>
            <person name="Li Y."/>
            <person name="Mao J."/>
            <person name="Guo H."/>
            <person name="Dou H."/>
            <person name="Li T."/>
            <person name="Mu C."/>
            <person name="Jiang W."/>
            <person name="Fu Q."/>
            <person name="Fu X."/>
            <person name="Miao Y."/>
            <person name="Liu J."/>
            <person name="Yu Q."/>
            <person name="Li R."/>
            <person name="Liao H."/>
            <person name="Li X."/>
            <person name="Kong Y."/>
            <person name="Jiang Z."/>
            <person name="Chourrout D."/>
            <person name="Li R."/>
            <person name="Bao Z."/>
        </authorList>
    </citation>
    <scope>NUCLEOTIDE SEQUENCE [LARGE SCALE GENOMIC DNA]</scope>
    <source>
        <strain evidence="3 4">PY_sf001</strain>
    </source>
</reference>
<dbReference type="Pfam" id="PF01757">
    <property type="entry name" value="Acyl_transf_3"/>
    <property type="match status" value="1"/>
</dbReference>
<feature type="transmembrane region" description="Helical" evidence="1">
    <location>
        <begin position="698"/>
        <end position="717"/>
    </location>
</feature>
<dbReference type="PANTHER" id="PTHR11161">
    <property type="entry name" value="O-ACYLTRANSFERASE"/>
    <property type="match status" value="1"/>
</dbReference>
<feature type="transmembrane region" description="Helical" evidence="1">
    <location>
        <begin position="818"/>
        <end position="838"/>
    </location>
</feature>
<keyword evidence="1" id="KW-1133">Transmembrane helix</keyword>
<feature type="transmembrane region" description="Helical" evidence="1">
    <location>
        <begin position="749"/>
        <end position="765"/>
    </location>
</feature>
<comment type="caution">
    <text evidence="3">The sequence shown here is derived from an EMBL/GenBank/DDBJ whole genome shotgun (WGS) entry which is preliminary data.</text>
</comment>
<feature type="transmembrane region" description="Helical" evidence="1">
    <location>
        <begin position="850"/>
        <end position="871"/>
    </location>
</feature>
<dbReference type="AlphaFoldDB" id="A0A210QXY4"/>
<dbReference type="OrthoDB" id="207378at2759"/>
<dbReference type="InterPro" id="IPR006621">
    <property type="entry name" value="Nose-resist-to-fluoxetine_N"/>
</dbReference>
<feature type="transmembrane region" description="Helical" evidence="1">
    <location>
        <begin position="777"/>
        <end position="795"/>
    </location>
</feature>
<feature type="transmembrane region" description="Helical" evidence="1">
    <location>
        <begin position="883"/>
        <end position="905"/>
    </location>
</feature>
<evidence type="ECO:0000313" key="3">
    <source>
        <dbReference type="EMBL" id="OWF53619.1"/>
    </source>
</evidence>
<organism evidence="3 4">
    <name type="scientific">Mizuhopecten yessoensis</name>
    <name type="common">Japanese scallop</name>
    <name type="synonym">Patinopecten yessoensis</name>
    <dbReference type="NCBI Taxonomy" id="6573"/>
    <lineage>
        <taxon>Eukaryota</taxon>
        <taxon>Metazoa</taxon>
        <taxon>Spiralia</taxon>
        <taxon>Lophotrochozoa</taxon>
        <taxon>Mollusca</taxon>
        <taxon>Bivalvia</taxon>
        <taxon>Autobranchia</taxon>
        <taxon>Pteriomorphia</taxon>
        <taxon>Pectinida</taxon>
        <taxon>Pectinoidea</taxon>
        <taxon>Pectinidae</taxon>
        <taxon>Mizuhopecten</taxon>
    </lineage>
</organism>
<dbReference type="Pfam" id="PF20146">
    <property type="entry name" value="NRF"/>
    <property type="match status" value="1"/>
</dbReference>